<accession>A0A1I7S2U8</accession>
<dbReference type="InterPro" id="IPR000718">
    <property type="entry name" value="Peptidase_M13"/>
</dbReference>
<dbReference type="AlphaFoldDB" id="A0A1I7S2U8"/>
<evidence type="ECO:0000259" key="3">
    <source>
        <dbReference type="Pfam" id="PF01431"/>
    </source>
</evidence>
<evidence type="ECO:0000256" key="2">
    <source>
        <dbReference type="SAM" id="MobiDB-lite"/>
    </source>
</evidence>
<dbReference type="InterPro" id="IPR042089">
    <property type="entry name" value="Peptidase_M13_dom_2"/>
</dbReference>
<protein>
    <submittedName>
        <fullName evidence="5">Peptidase_M13 domain-containing protein</fullName>
    </submittedName>
</protein>
<dbReference type="GO" id="GO:0005886">
    <property type="term" value="C:plasma membrane"/>
    <property type="evidence" value="ECO:0007669"/>
    <property type="project" value="TreeGrafter"/>
</dbReference>
<evidence type="ECO:0000313" key="5">
    <source>
        <dbReference type="WBParaSite" id="BXY_0732800.1"/>
    </source>
</evidence>
<feature type="compositionally biased region" description="Basic and acidic residues" evidence="2">
    <location>
        <begin position="244"/>
        <end position="261"/>
    </location>
</feature>
<comment type="similarity">
    <text evidence="1">Belongs to the peptidase M13 family.</text>
</comment>
<organism evidence="4 5">
    <name type="scientific">Bursaphelenchus xylophilus</name>
    <name type="common">Pinewood nematode worm</name>
    <name type="synonym">Aphelenchoides xylophilus</name>
    <dbReference type="NCBI Taxonomy" id="6326"/>
    <lineage>
        <taxon>Eukaryota</taxon>
        <taxon>Metazoa</taxon>
        <taxon>Ecdysozoa</taxon>
        <taxon>Nematoda</taxon>
        <taxon>Chromadorea</taxon>
        <taxon>Rhabditida</taxon>
        <taxon>Tylenchina</taxon>
        <taxon>Tylenchomorpha</taxon>
        <taxon>Aphelenchoidea</taxon>
        <taxon>Aphelenchoididae</taxon>
        <taxon>Bursaphelenchus</taxon>
    </lineage>
</organism>
<dbReference type="SUPFAM" id="SSF55486">
    <property type="entry name" value="Metalloproteases ('zincins'), catalytic domain"/>
    <property type="match status" value="1"/>
</dbReference>
<dbReference type="Proteomes" id="UP000095284">
    <property type="component" value="Unplaced"/>
</dbReference>
<feature type="domain" description="Peptidase M13 C-terminal" evidence="3">
    <location>
        <begin position="103"/>
        <end position="209"/>
    </location>
</feature>
<proteinExistence type="inferred from homology"/>
<dbReference type="PANTHER" id="PTHR11733:SF167">
    <property type="entry name" value="FI17812P1-RELATED"/>
    <property type="match status" value="1"/>
</dbReference>
<evidence type="ECO:0000313" key="4">
    <source>
        <dbReference type="Proteomes" id="UP000095284"/>
    </source>
</evidence>
<evidence type="ECO:0000256" key="1">
    <source>
        <dbReference type="ARBA" id="ARBA00007357"/>
    </source>
</evidence>
<dbReference type="PANTHER" id="PTHR11733">
    <property type="entry name" value="ZINC METALLOPROTEASE FAMILY M13 NEPRILYSIN-RELATED"/>
    <property type="match status" value="1"/>
</dbReference>
<dbReference type="InterPro" id="IPR024079">
    <property type="entry name" value="MetalloPept_cat_dom_sf"/>
</dbReference>
<sequence length="280" mass="31681">MERFLPLDQAQISQLPLSSIAKNKMIAKAAAIRFDTTIANHLLSHTQLDDYYKTFIPSVNDSYLDNVEALHLFEMKRQRSLLLQKGRKILPELEGDEIGGSPFYDFNYNLINPSEIVYDSDLFSPQYPDSINYGGMGAVIGHEMFHAFDTGNLGYNANGDIGYWLDKKTEEYVRKMRVCVVEQYRSIIEKESFGSKAEFSLDENIPDIAADGPVQEKGKGYSSENVVLPHSLGPTFINPTQSPSRERPEERPPRPVIEPRKSRGSLLRPKWRACAWAAST</sequence>
<dbReference type="Gene3D" id="3.40.390.10">
    <property type="entry name" value="Collagenase (Catalytic Domain)"/>
    <property type="match status" value="1"/>
</dbReference>
<dbReference type="GO" id="GO:0016485">
    <property type="term" value="P:protein processing"/>
    <property type="evidence" value="ECO:0007669"/>
    <property type="project" value="TreeGrafter"/>
</dbReference>
<dbReference type="PROSITE" id="PS51885">
    <property type="entry name" value="NEPRILYSIN"/>
    <property type="match status" value="1"/>
</dbReference>
<name>A0A1I7S2U8_BURXY</name>
<feature type="region of interest" description="Disordered" evidence="2">
    <location>
        <begin position="230"/>
        <end position="265"/>
    </location>
</feature>
<reference evidence="5" key="1">
    <citation type="submission" date="2016-11" db="UniProtKB">
        <authorList>
            <consortium name="WormBaseParasite"/>
        </authorList>
    </citation>
    <scope>IDENTIFICATION</scope>
</reference>
<dbReference type="Pfam" id="PF01431">
    <property type="entry name" value="Peptidase_M13"/>
    <property type="match status" value="1"/>
</dbReference>
<dbReference type="WBParaSite" id="BXY_0732800.1">
    <property type="protein sequence ID" value="BXY_0732800.1"/>
    <property type="gene ID" value="BXY_0732800"/>
</dbReference>
<dbReference type="GO" id="GO:0004222">
    <property type="term" value="F:metalloendopeptidase activity"/>
    <property type="evidence" value="ECO:0007669"/>
    <property type="project" value="InterPro"/>
</dbReference>
<dbReference type="InterPro" id="IPR018497">
    <property type="entry name" value="Peptidase_M13_C"/>
</dbReference>
<dbReference type="eggNOG" id="KOG3624">
    <property type="taxonomic scope" value="Eukaryota"/>
</dbReference>
<dbReference type="Gene3D" id="1.10.1380.10">
    <property type="entry name" value="Neutral endopeptidase , domain2"/>
    <property type="match status" value="1"/>
</dbReference>